<dbReference type="EMBL" id="LT934425">
    <property type="protein sequence ID" value="SOH05674.1"/>
    <property type="molecule type" value="Genomic_DNA"/>
</dbReference>
<proteinExistence type="predicted"/>
<accession>A0A2C9CIT2</accession>
<dbReference type="AlphaFoldDB" id="A0A2C9CIT2"/>
<protein>
    <submittedName>
        <fullName evidence="1">Uncharacterized protein</fullName>
    </submittedName>
</protein>
<gene>
    <name evidence="1" type="ORF">KSMBR1_3197</name>
</gene>
<sequence>MRPLVLTEVEYLKGAEVLAIFFKLTLNANHALAGGMDSKLA</sequence>
<reference evidence="2" key="1">
    <citation type="submission" date="2017-10" db="EMBL/GenBank/DDBJ databases">
        <authorList>
            <person name="Frank J."/>
        </authorList>
    </citation>
    <scope>NUCLEOTIDE SEQUENCE [LARGE SCALE GENOMIC DNA]</scope>
</reference>
<name>A0A2C9CIT2_KUEST</name>
<evidence type="ECO:0000313" key="1">
    <source>
        <dbReference type="EMBL" id="SOH05674.1"/>
    </source>
</evidence>
<keyword evidence="2" id="KW-1185">Reference proteome</keyword>
<dbReference type="Proteomes" id="UP000221734">
    <property type="component" value="Chromosome Kuenenia_stuttgartiensis_MBR1"/>
</dbReference>
<evidence type="ECO:0000313" key="2">
    <source>
        <dbReference type="Proteomes" id="UP000221734"/>
    </source>
</evidence>
<dbReference type="KEGG" id="kst:KSMBR1_3197"/>
<organism evidence="1 2">
    <name type="scientific">Kuenenia stuttgartiensis</name>
    <dbReference type="NCBI Taxonomy" id="174633"/>
    <lineage>
        <taxon>Bacteria</taxon>
        <taxon>Pseudomonadati</taxon>
        <taxon>Planctomycetota</taxon>
        <taxon>Candidatus Brocadiia</taxon>
        <taxon>Candidatus Brocadiales</taxon>
        <taxon>Candidatus Brocadiaceae</taxon>
        <taxon>Candidatus Kuenenia</taxon>
    </lineage>
</organism>